<evidence type="ECO:0008006" key="4">
    <source>
        <dbReference type="Google" id="ProtNLM"/>
    </source>
</evidence>
<gene>
    <name evidence="2" type="ORF">MERR_LOCUS29049</name>
</gene>
<evidence type="ECO:0000256" key="1">
    <source>
        <dbReference type="SAM" id="SignalP"/>
    </source>
</evidence>
<reference evidence="2" key="1">
    <citation type="submission" date="2020-01" db="EMBL/GenBank/DDBJ databases">
        <authorList>
            <person name="Mishra B."/>
        </authorList>
    </citation>
    <scope>NUCLEOTIDE SEQUENCE [LARGE SCALE GENOMIC DNA]</scope>
</reference>
<dbReference type="GO" id="GO:0009451">
    <property type="term" value="P:RNA modification"/>
    <property type="evidence" value="ECO:0007669"/>
    <property type="project" value="InterPro"/>
</dbReference>
<sequence>MDWTGWACTVVGRLISLYSKVWADFSTACHLFSRFEGRGIGAWNALLFAYAEHCPSGANAVFAELHKTVTPTQVAFPSLLMAYAHADIYVGHLYAVLKRMVVVYDIEPDKTHMGCIVKRTWYVLNVVRRFI</sequence>
<dbReference type="PANTHER" id="PTHR47926">
    <property type="entry name" value="PENTATRICOPEPTIDE REPEAT-CONTAINING PROTEIN"/>
    <property type="match status" value="1"/>
</dbReference>
<dbReference type="GO" id="GO:0003723">
    <property type="term" value="F:RNA binding"/>
    <property type="evidence" value="ECO:0007669"/>
    <property type="project" value="InterPro"/>
</dbReference>
<accession>A0A6D2JL55</accession>
<organism evidence="2 3">
    <name type="scientific">Microthlaspi erraticum</name>
    <dbReference type="NCBI Taxonomy" id="1685480"/>
    <lineage>
        <taxon>Eukaryota</taxon>
        <taxon>Viridiplantae</taxon>
        <taxon>Streptophyta</taxon>
        <taxon>Embryophyta</taxon>
        <taxon>Tracheophyta</taxon>
        <taxon>Spermatophyta</taxon>
        <taxon>Magnoliopsida</taxon>
        <taxon>eudicotyledons</taxon>
        <taxon>Gunneridae</taxon>
        <taxon>Pentapetalae</taxon>
        <taxon>rosids</taxon>
        <taxon>malvids</taxon>
        <taxon>Brassicales</taxon>
        <taxon>Brassicaceae</taxon>
        <taxon>Coluteocarpeae</taxon>
        <taxon>Microthlaspi</taxon>
    </lineage>
</organism>
<name>A0A6D2JL55_9BRAS</name>
<dbReference type="PANTHER" id="PTHR47926:SF347">
    <property type="entry name" value="PENTATRICOPEPTIDE REPEAT-CONTAINING PROTEIN"/>
    <property type="match status" value="1"/>
</dbReference>
<proteinExistence type="predicted"/>
<dbReference type="Gene3D" id="1.25.40.10">
    <property type="entry name" value="Tetratricopeptide repeat domain"/>
    <property type="match status" value="1"/>
</dbReference>
<feature type="signal peptide" evidence="1">
    <location>
        <begin position="1"/>
        <end position="23"/>
    </location>
</feature>
<evidence type="ECO:0000313" key="2">
    <source>
        <dbReference type="EMBL" id="CAA7041814.1"/>
    </source>
</evidence>
<keyword evidence="1" id="KW-0732">Signal</keyword>
<dbReference type="InterPro" id="IPR011990">
    <property type="entry name" value="TPR-like_helical_dom_sf"/>
</dbReference>
<dbReference type="AlphaFoldDB" id="A0A6D2JL55"/>
<feature type="chain" id="PRO_5025485168" description="Pentatricopeptide repeat-containing protein" evidence="1">
    <location>
        <begin position="24"/>
        <end position="131"/>
    </location>
</feature>
<dbReference type="InterPro" id="IPR046960">
    <property type="entry name" value="PPR_At4g14850-like_plant"/>
</dbReference>
<keyword evidence="3" id="KW-1185">Reference proteome</keyword>
<dbReference type="Proteomes" id="UP000467841">
    <property type="component" value="Unassembled WGS sequence"/>
</dbReference>
<comment type="caution">
    <text evidence="2">The sequence shown here is derived from an EMBL/GenBank/DDBJ whole genome shotgun (WGS) entry which is preliminary data.</text>
</comment>
<evidence type="ECO:0000313" key="3">
    <source>
        <dbReference type="Proteomes" id="UP000467841"/>
    </source>
</evidence>
<dbReference type="EMBL" id="CACVBM020001252">
    <property type="protein sequence ID" value="CAA7041814.1"/>
    <property type="molecule type" value="Genomic_DNA"/>
</dbReference>
<protein>
    <recommendedName>
        <fullName evidence="4">Pentatricopeptide repeat-containing protein</fullName>
    </recommendedName>
</protein>